<sequence>MVAGNKLNKRVDLFGERYRARASALSPLLQSVVRYIHENREIFMEATALDIAEATNSSDATVIRAVQALGFTGLREVKQTLEAWFGPAQKSDEKIIATVSELASDVNSGIDFVLEGHKRACDALSGPHNREAISAAVALLTEANQVALFGINASGILAEYSRRLFSRIGFPAIVLNRSGVALAEQLIGLQRGNVLIMMAQNSAHREGVLTLKEAKRLGIPVILLTDATDSYFSKEADVVIKVPRGGEKGRMPLHGTVLVCLEMLILSVASATSGRTVKTMRRIQELSRGLKTSPKS</sequence>
<organism evidence="6 7">
    <name type="scientific">Erwinia pyri</name>
    <dbReference type="NCBI Taxonomy" id="3062598"/>
    <lineage>
        <taxon>Bacteria</taxon>
        <taxon>Pseudomonadati</taxon>
        <taxon>Pseudomonadota</taxon>
        <taxon>Gammaproteobacteria</taxon>
        <taxon>Enterobacterales</taxon>
        <taxon>Erwiniaceae</taxon>
        <taxon>Erwinia</taxon>
    </lineage>
</organism>
<reference evidence="6 7" key="1">
    <citation type="submission" date="2023-07" db="EMBL/GenBank/DDBJ databases">
        <title>Pathogenic bacteria of pear tree diseases.</title>
        <authorList>
            <person name="Zhang Z."/>
            <person name="He L."/>
            <person name="Huang R."/>
        </authorList>
    </citation>
    <scope>NUCLEOTIDE SEQUENCE [LARGE SCALE GENOMIC DNA]</scope>
    <source>
        <strain evidence="6 7">DE2</strain>
    </source>
</reference>
<dbReference type="GO" id="GO:0097367">
    <property type="term" value="F:carbohydrate derivative binding"/>
    <property type="evidence" value="ECO:0007669"/>
    <property type="project" value="InterPro"/>
</dbReference>
<dbReference type="GO" id="GO:0003700">
    <property type="term" value="F:DNA-binding transcription factor activity"/>
    <property type="evidence" value="ECO:0007669"/>
    <property type="project" value="InterPro"/>
</dbReference>
<dbReference type="PROSITE" id="PS51464">
    <property type="entry name" value="SIS"/>
    <property type="match status" value="1"/>
</dbReference>
<feature type="domain" description="SIS" evidence="5">
    <location>
        <begin position="136"/>
        <end position="274"/>
    </location>
</feature>
<dbReference type="InterPro" id="IPR000281">
    <property type="entry name" value="HTH_RpiR"/>
</dbReference>
<dbReference type="Gene3D" id="3.40.50.10490">
    <property type="entry name" value="Glucose-6-phosphate isomerase like protein, domain 1"/>
    <property type="match status" value="1"/>
</dbReference>
<dbReference type="SUPFAM" id="SSF46689">
    <property type="entry name" value="Homeodomain-like"/>
    <property type="match status" value="1"/>
</dbReference>
<dbReference type="Gene3D" id="1.10.10.10">
    <property type="entry name" value="Winged helix-like DNA-binding domain superfamily/Winged helix DNA-binding domain"/>
    <property type="match status" value="1"/>
</dbReference>
<evidence type="ECO:0000256" key="2">
    <source>
        <dbReference type="ARBA" id="ARBA00023125"/>
    </source>
</evidence>
<keyword evidence="1" id="KW-0805">Transcription regulation</keyword>
<accession>A0AA50DMY9</accession>
<evidence type="ECO:0000256" key="3">
    <source>
        <dbReference type="ARBA" id="ARBA00023163"/>
    </source>
</evidence>
<evidence type="ECO:0000259" key="5">
    <source>
        <dbReference type="PROSITE" id="PS51464"/>
    </source>
</evidence>
<dbReference type="GO" id="GO:0003677">
    <property type="term" value="F:DNA binding"/>
    <property type="evidence" value="ECO:0007669"/>
    <property type="project" value="UniProtKB-KW"/>
</dbReference>
<feature type="domain" description="HTH rpiR-type" evidence="4">
    <location>
        <begin position="12"/>
        <end position="88"/>
    </location>
</feature>
<evidence type="ECO:0000256" key="1">
    <source>
        <dbReference type="ARBA" id="ARBA00023015"/>
    </source>
</evidence>
<name>A0AA50DMY9_9GAMM</name>
<dbReference type="KEGG" id="epi:Q3V30_10320"/>
<keyword evidence="7" id="KW-1185">Reference proteome</keyword>
<protein>
    <submittedName>
        <fullName evidence="6">MurR/RpiR family transcriptional regulator</fullName>
    </submittedName>
</protein>
<keyword evidence="2" id="KW-0238">DNA-binding</keyword>
<dbReference type="InterPro" id="IPR036388">
    <property type="entry name" value="WH-like_DNA-bd_sf"/>
</dbReference>
<dbReference type="SUPFAM" id="SSF53697">
    <property type="entry name" value="SIS domain"/>
    <property type="match status" value="1"/>
</dbReference>
<proteinExistence type="predicted"/>
<dbReference type="Pfam" id="PF01418">
    <property type="entry name" value="HTH_6"/>
    <property type="match status" value="1"/>
</dbReference>
<dbReference type="GO" id="GO:1901135">
    <property type="term" value="P:carbohydrate derivative metabolic process"/>
    <property type="evidence" value="ECO:0007669"/>
    <property type="project" value="InterPro"/>
</dbReference>
<dbReference type="InterPro" id="IPR009057">
    <property type="entry name" value="Homeodomain-like_sf"/>
</dbReference>
<dbReference type="InterPro" id="IPR047640">
    <property type="entry name" value="RpiR-like"/>
</dbReference>
<evidence type="ECO:0000313" key="7">
    <source>
        <dbReference type="Proteomes" id="UP001228139"/>
    </source>
</evidence>
<dbReference type="EMBL" id="CP132353">
    <property type="protein sequence ID" value="WLS80939.1"/>
    <property type="molecule type" value="Genomic_DNA"/>
</dbReference>
<dbReference type="PANTHER" id="PTHR30514:SF1">
    <property type="entry name" value="HTH-TYPE TRANSCRIPTIONAL REGULATOR HEXR-RELATED"/>
    <property type="match status" value="1"/>
</dbReference>
<evidence type="ECO:0000313" key="6">
    <source>
        <dbReference type="EMBL" id="WLS80939.1"/>
    </source>
</evidence>
<dbReference type="PROSITE" id="PS51071">
    <property type="entry name" value="HTH_RPIR"/>
    <property type="match status" value="1"/>
</dbReference>
<dbReference type="Proteomes" id="UP001228139">
    <property type="component" value="Chromosome"/>
</dbReference>
<dbReference type="AlphaFoldDB" id="A0AA50DMY9"/>
<dbReference type="Pfam" id="PF01380">
    <property type="entry name" value="SIS"/>
    <property type="match status" value="1"/>
</dbReference>
<dbReference type="InterPro" id="IPR035472">
    <property type="entry name" value="RpiR-like_SIS"/>
</dbReference>
<gene>
    <name evidence="6" type="ORF">Q3V30_10320</name>
</gene>
<keyword evidence="3" id="KW-0804">Transcription</keyword>
<dbReference type="InterPro" id="IPR046348">
    <property type="entry name" value="SIS_dom_sf"/>
</dbReference>
<dbReference type="InterPro" id="IPR001347">
    <property type="entry name" value="SIS_dom"/>
</dbReference>
<dbReference type="RefSeq" id="WP_428979260.1">
    <property type="nucleotide sequence ID" value="NZ_CP132353.1"/>
</dbReference>
<evidence type="ECO:0000259" key="4">
    <source>
        <dbReference type="PROSITE" id="PS51071"/>
    </source>
</evidence>
<dbReference type="PANTHER" id="PTHR30514">
    <property type="entry name" value="GLUCOKINASE"/>
    <property type="match status" value="1"/>
</dbReference>
<dbReference type="CDD" id="cd05013">
    <property type="entry name" value="SIS_RpiR"/>
    <property type="match status" value="1"/>
</dbReference>